<evidence type="ECO:0000313" key="1">
    <source>
        <dbReference type="EMBL" id="KAJ5097366.1"/>
    </source>
</evidence>
<comment type="caution">
    <text evidence="1">The sequence shown here is derived from an EMBL/GenBank/DDBJ whole genome shotgun (WGS) entry which is preliminary data.</text>
</comment>
<reference evidence="1" key="2">
    <citation type="journal article" date="2023" name="IMA Fungus">
        <title>Comparative genomic study of the Penicillium genus elucidates a diverse pangenome and 15 lateral gene transfer events.</title>
        <authorList>
            <person name="Petersen C."/>
            <person name="Sorensen T."/>
            <person name="Nielsen M.R."/>
            <person name="Sondergaard T.E."/>
            <person name="Sorensen J.L."/>
            <person name="Fitzpatrick D.A."/>
            <person name="Frisvad J.C."/>
            <person name="Nielsen K.L."/>
        </authorList>
    </citation>
    <scope>NUCLEOTIDE SEQUENCE</scope>
    <source>
        <strain evidence="1">IBT 30069</strain>
    </source>
</reference>
<reference evidence="1" key="1">
    <citation type="submission" date="2022-11" db="EMBL/GenBank/DDBJ databases">
        <authorList>
            <person name="Petersen C."/>
        </authorList>
    </citation>
    <scope>NUCLEOTIDE SEQUENCE</scope>
    <source>
        <strain evidence="1">IBT 30069</strain>
    </source>
</reference>
<protein>
    <submittedName>
        <fullName evidence="1">Uncharacterized protein</fullName>
    </submittedName>
</protein>
<name>A0A9W9K9B8_9EURO</name>
<organism evidence="1 2">
    <name type="scientific">Penicillium angulare</name>
    <dbReference type="NCBI Taxonomy" id="116970"/>
    <lineage>
        <taxon>Eukaryota</taxon>
        <taxon>Fungi</taxon>
        <taxon>Dikarya</taxon>
        <taxon>Ascomycota</taxon>
        <taxon>Pezizomycotina</taxon>
        <taxon>Eurotiomycetes</taxon>
        <taxon>Eurotiomycetidae</taxon>
        <taxon>Eurotiales</taxon>
        <taxon>Aspergillaceae</taxon>
        <taxon>Penicillium</taxon>
    </lineage>
</organism>
<dbReference type="EMBL" id="JAPQKH010000005">
    <property type="protein sequence ID" value="KAJ5097366.1"/>
    <property type="molecule type" value="Genomic_DNA"/>
</dbReference>
<keyword evidence="2" id="KW-1185">Reference proteome</keyword>
<dbReference type="Proteomes" id="UP001149165">
    <property type="component" value="Unassembled WGS sequence"/>
</dbReference>
<accession>A0A9W9K9B8</accession>
<proteinExistence type="predicted"/>
<dbReference type="AlphaFoldDB" id="A0A9W9K9B8"/>
<sequence length="60" mass="6907">MANFGYGAKLSIYQPFSFIYITKLIPWDESDKNAGTVSKSQAGREVEGIQTILKWMERKY</sequence>
<evidence type="ECO:0000313" key="2">
    <source>
        <dbReference type="Proteomes" id="UP001149165"/>
    </source>
</evidence>
<gene>
    <name evidence="1" type="ORF">N7456_008087</name>
</gene>